<dbReference type="GO" id="GO:0016616">
    <property type="term" value="F:oxidoreductase activity, acting on the CH-OH group of donors, NAD or NADP as acceptor"/>
    <property type="evidence" value="ECO:0007669"/>
    <property type="project" value="TreeGrafter"/>
</dbReference>
<dbReference type="STRING" id="857340.A0A086SZ79"/>
<accession>A0A086SZ79</accession>
<comment type="caution">
    <text evidence="4">The sequence shown here is derived from an EMBL/GenBank/DDBJ whole genome shotgun (WGS) entry which is preliminary data.</text>
</comment>
<evidence type="ECO:0000313" key="5">
    <source>
        <dbReference type="Proteomes" id="UP000029964"/>
    </source>
</evidence>
<dbReference type="InterPro" id="IPR002347">
    <property type="entry name" value="SDR_fam"/>
</dbReference>
<evidence type="ECO:0000256" key="3">
    <source>
        <dbReference type="ARBA" id="ARBA00023002"/>
    </source>
</evidence>
<dbReference type="PROSITE" id="PS00061">
    <property type="entry name" value="ADH_SHORT"/>
    <property type="match status" value="1"/>
</dbReference>
<evidence type="ECO:0008006" key="6">
    <source>
        <dbReference type="Google" id="ProtNLM"/>
    </source>
</evidence>
<evidence type="ECO:0000256" key="2">
    <source>
        <dbReference type="ARBA" id="ARBA00022857"/>
    </source>
</evidence>
<dbReference type="PANTHER" id="PTHR44229:SF4">
    <property type="entry name" value="15-HYDROXYPROSTAGLANDIN DEHYDROGENASE [NAD(+)]"/>
    <property type="match status" value="1"/>
</dbReference>
<evidence type="ECO:0000256" key="1">
    <source>
        <dbReference type="ARBA" id="ARBA00006484"/>
    </source>
</evidence>
<protein>
    <recommendedName>
        <fullName evidence="6">15-hydroxyprostaglandin dehydrogenase [NAD(+)]-like protein</fullName>
    </recommendedName>
</protein>
<dbReference type="PANTHER" id="PTHR44229">
    <property type="entry name" value="15-HYDROXYPROSTAGLANDIN DEHYDROGENASE [NAD(+)]"/>
    <property type="match status" value="1"/>
</dbReference>
<dbReference type="OrthoDB" id="37659at2759"/>
<dbReference type="InterPro" id="IPR036291">
    <property type="entry name" value="NAD(P)-bd_dom_sf"/>
</dbReference>
<organism evidence="4 5">
    <name type="scientific">Hapsidospora chrysogenum (strain ATCC 11550 / CBS 779.69 / DSM 880 / IAM 14645 / JCM 23072 / IMI 49137)</name>
    <name type="common">Acremonium chrysogenum</name>
    <dbReference type="NCBI Taxonomy" id="857340"/>
    <lineage>
        <taxon>Eukaryota</taxon>
        <taxon>Fungi</taxon>
        <taxon>Dikarya</taxon>
        <taxon>Ascomycota</taxon>
        <taxon>Pezizomycotina</taxon>
        <taxon>Sordariomycetes</taxon>
        <taxon>Hypocreomycetidae</taxon>
        <taxon>Hypocreales</taxon>
        <taxon>Bionectriaceae</taxon>
        <taxon>Hapsidospora</taxon>
    </lineage>
</organism>
<dbReference type="Proteomes" id="UP000029964">
    <property type="component" value="Unassembled WGS sequence"/>
</dbReference>
<keyword evidence="5" id="KW-1185">Reference proteome</keyword>
<dbReference type="InterPro" id="IPR020904">
    <property type="entry name" value="Sc_DH/Rdtase_CS"/>
</dbReference>
<dbReference type="AlphaFoldDB" id="A0A086SZ79"/>
<dbReference type="PRINTS" id="PR00081">
    <property type="entry name" value="GDHRDH"/>
</dbReference>
<name>A0A086SZ79_HAPC1</name>
<dbReference type="Gene3D" id="3.40.50.720">
    <property type="entry name" value="NAD(P)-binding Rossmann-like Domain"/>
    <property type="match status" value="1"/>
</dbReference>
<evidence type="ECO:0000313" key="4">
    <source>
        <dbReference type="EMBL" id="KFH42411.1"/>
    </source>
</evidence>
<keyword evidence="3" id="KW-0560">Oxidoreductase</keyword>
<reference evidence="5" key="1">
    <citation type="journal article" date="2014" name="Genome Announc.">
        <title>Genome sequence and annotation of Acremonium chrysogenum, producer of the beta-lactam antibiotic cephalosporin C.</title>
        <authorList>
            <person name="Terfehr D."/>
            <person name="Dahlmann T.A."/>
            <person name="Specht T."/>
            <person name="Zadra I."/>
            <person name="Kuernsteiner H."/>
            <person name="Kueck U."/>
        </authorList>
    </citation>
    <scope>NUCLEOTIDE SEQUENCE [LARGE SCALE GENOMIC DNA]</scope>
    <source>
        <strain evidence="5">ATCC 11550 / CBS 779.69 / DSM 880 / IAM 14645 / JCM 23072 / IMI 49137</strain>
    </source>
</reference>
<gene>
    <name evidence="4" type="ORF">ACRE_068700</name>
</gene>
<dbReference type="GO" id="GO:0005737">
    <property type="term" value="C:cytoplasm"/>
    <property type="evidence" value="ECO:0007669"/>
    <property type="project" value="TreeGrafter"/>
</dbReference>
<dbReference type="EMBL" id="JPKY01000095">
    <property type="protein sequence ID" value="KFH42411.1"/>
    <property type="molecule type" value="Genomic_DNA"/>
</dbReference>
<dbReference type="HOGENOM" id="CLU_010194_13_0_1"/>
<proteinExistence type="inferred from homology"/>
<comment type="similarity">
    <text evidence="1">Belongs to the short-chain dehydrogenases/reductases (SDR) family.</text>
</comment>
<dbReference type="Pfam" id="PF00106">
    <property type="entry name" value="adh_short"/>
    <property type="match status" value="1"/>
</dbReference>
<dbReference type="SUPFAM" id="SSF51735">
    <property type="entry name" value="NAD(P)-binding Rossmann-fold domains"/>
    <property type="match status" value="1"/>
</dbReference>
<sequence>MAESQVALVTGGGAGMGLATATKLIESGWKVIIVDLNNETGLKAAEGLGKNATFVQADVTKWDDQVGAFEHAVELHGQINFVFANAGIAGRAGFYDAATTWPPERPSLIVEEVCLKGVVYTSYLAMHYMRGNKPSGGVIVTTASGVHAAASIYTAPDLPLYTAAKHGVLGLMRAMSHQLKDEGIRVNSILPGAIRTTLYSDDIWTQFPKDDFTPVEEVVNTVMSLVSDETATGRAMEISAGETFDRRQPEYCNETMRRIMEGKSY</sequence>
<keyword evidence="2" id="KW-0521">NADP</keyword>